<evidence type="ECO:0000313" key="3">
    <source>
        <dbReference type="EMBL" id="MFG1709174.1"/>
    </source>
</evidence>
<reference evidence="3 4" key="1">
    <citation type="submission" date="2024-10" db="EMBL/GenBank/DDBJ databases">
        <authorList>
            <person name="Topkara A.R."/>
            <person name="Saygin H."/>
        </authorList>
    </citation>
    <scope>NUCLEOTIDE SEQUENCE [LARGE SCALE GENOMIC DNA]</scope>
    <source>
        <strain evidence="3 4">M3C6</strain>
    </source>
</reference>
<protein>
    <submittedName>
        <fullName evidence="3">Uncharacterized protein</fullName>
    </submittedName>
</protein>
<dbReference type="EMBL" id="JBICRM010000034">
    <property type="protein sequence ID" value="MFG1709174.1"/>
    <property type="molecule type" value="Genomic_DNA"/>
</dbReference>
<keyword evidence="2" id="KW-0812">Transmembrane</keyword>
<evidence type="ECO:0000256" key="2">
    <source>
        <dbReference type="SAM" id="Phobius"/>
    </source>
</evidence>
<keyword evidence="2" id="KW-1133">Transmembrane helix</keyword>
<comment type="caution">
    <text evidence="3">The sequence shown here is derived from an EMBL/GenBank/DDBJ whole genome shotgun (WGS) entry which is preliminary data.</text>
</comment>
<name>A0ABW7AP37_9ACTN</name>
<keyword evidence="4" id="KW-1185">Reference proteome</keyword>
<dbReference type="RefSeq" id="WP_393173691.1">
    <property type="nucleotide sequence ID" value="NZ_JBICRM010000034.1"/>
</dbReference>
<dbReference type="Proteomes" id="UP001603978">
    <property type="component" value="Unassembled WGS sequence"/>
</dbReference>
<evidence type="ECO:0000256" key="1">
    <source>
        <dbReference type="SAM" id="MobiDB-lite"/>
    </source>
</evidence>
<organism evidence="3 4">
    <name type="scientific">Nonomuraea marmarensis</name>
    <dbReference type="NCBI Taxonomy" id="3351344"/>
    <lineage>
        <taxon>Bacteria</taxon>
        <taxon>Bacillati</taxon>
        <taxon>Actinomycetota</taxon>
        <taxon>Actinomycetes</taxon>
        <taxon>Streptosporangiales</taxon>
        <taxon>Streptosporangiaceae</taxon>
        <taxon>Nonomuraea</taxon>
    </lineage>
</organism>
<feature type="region of interest" description="Disordered" evidence="1">
    <location>
        <begin position="95"/>
        <end position="119"/>
    </location>
</feature>
<keyword evidence="2" id="KW-0472">Membrane</keyword>
<accession>A0ABW7AP37</accession>
<sequence length="119" mass="12643">MLHTDRALVISVTVTVLAWIAAGAATGWVTLNPFLSYPAIYLLWLHSFAIVVTMSTVMLVALRAFQRLVGDTKRAYALGLEHGIDIRGSIAIPRHEDLGDSAPSASETQKAPAAAGASQ</sequence>
<gene>
    <name evidence="3" type="ORF">ACFLIM_38885</name>
</gene>
<feature type="transmembrane region" description="Helical" evidence="2">
    <location>
        <begin position="7"/>
        <end position="29"/>
    </location>
</feature>
<proteinExistence type="predicted"/>
<feature type="transmembrane region" description="Helical" evidence="2">
    <location>
        <begin position="41"/>
        <end position="65"/>
    </location>
</feature>
<evidence type="ECO:0000313" key="4">
    <source>
        <dbReference type="Proteomes" id="UP001603978"/>
    </source>
</evidence>